<dbReference type="Gene3D" id="1.10.287.470">
    <property type="entry name" value="Helix hairpin bin"/>
    <property type="match status" value="1"/>
</dbReference>
<evidence type="ECO:0000313" key="9">
    <source>
        <dbReference type="EMBL" id="TWU48198.1"/>
    </source>
</evidence>
<sequence length="368" mass="40362">MKVLHQPWRSLTLGLLIACLAGCNREEEPPAETVRPVLSILATPAAVPNDGYSGIIEPRYQTDASFRLLGRILTRDVDVGDTVQSDQLIATIDPELQQLAVRSAEASLTNARVQRANAEAKLDRQEKLTERNATSQSDLEAARNNEEAAVAEVTQAEANLAKAKEDLTYTRLKSDIDGVVMSIDAERDETVTAGETVATIANPAIREAVVDIGEDEIRMIQPGTDFRVLLQKNDDVEMIGTVREIAPQADQKTRTRRVRISLTDPPEGFRLGSTILAQPITITNTDIRVPIDTILVEEGQSFVWVVNEKSSTVSRRPVTLSRRDDKTADLAEGIEVGDRVVTAGVHSLQEGQQVRWNTDIISGPELNE</sequence>
<dbReference type="GO" id="GO:1990281">
    <property type="term" value="C:efflux pump complex"/>
    <property type="evidence" value="ECO:0007669"/>
    <property type="project" value="TreeGrafter"/>
</dbReference>
<dbReference type="NCBIfam" id="TIGR01730">
    <property type="entry name" value="RND_mfp"/>
    <property type="match status" value="1"/>
</dbReference>
<dbReference type="RefSeq" id="WP_146536596.1">
    <property type="nucleotide sequence ID" value="NZ_SJPX01000005.1"/>
</dbReference>
<proteinExistence type="inferred from homology"/>
<dbReference type="Gene3D" id="2.40.30.170">
    <property type="match status" value="1"/>
</dbReference>
<dbReference type="OrthoDB" id="245220at2"/>
<dbReference type="InterPro" id="IPR058625">
    <property type="entry name" value="MdtA-like_BSH"/>
</dbReference>
<dbReference type="Pfam" id="PF25954">
    <property type="entry name" value="Beta-barrel_RND_2"/>
    <property type="match status" value="1"/>
</dbReference>
<dbReference type="Gene3D" id="2.40.420.20">
    <property type="match status" value="1"/>
</dbReference>
<gene>
    <name evidence="9" type="primary">macA_4</name>
    <name evidence="9" type="ORF">Poly59_50440</name>
</gene>
<dbReference type="SUPFAM" id="SSF111369">
    <property type="entry name" value="HlyD-like secretion proteins"/>
    <property type="match status" value="1"/>
</dbReference>
<evidence type="ECO:0000259" key="8">
    <source>
        <dbReference type="Pfam" id="PF25967"/>
    </source>
</evidence>
<dbReference type="Pfam" id="PF25917">
    <property type="entry name" value="BSH_RND"/>
    <property type="match status" value="1"/>
</dbReference>
<reference evidence="9 10" key="1">
    <citation type="submission" date="2019-02" db="EMBL/GenBank/DDBJ databases">
        <title>Deep-cultivation of Planctomycetes and their phenomic and genomic characterization uncovers novel biology.</title>
        <authorList>
            <person name="Wiegand S."/>
            <person name="Jogler M."/>
            <person name="Boedeker C."/>
            <person name="Pinto D."/>
            <person name="Vollmers J."/>
            <person name="Rivas-Marin E."/>
            <person name="Kohn T."/>
            <person name="Peeters S.H."/>
            <person name="Heuer A."/>
            <person name="Rast P."/>
            <person name="Oberbeckmann S."/>
            <person name="Bunk B."/>
            <person name="Jeske O."/>
            <person name="Meyerdierks A."/>
            <person name="Storesund J.E."/>
            <person name="Kallscheuer N."/>
            <person name="Luecker S."/>
            <person name="Lage O.M."/>
            <person name="Pohl T."/>
            <person name="Merkel B.J."/>
            <person name="Hornburger P."/>
            <person name="Mueller R.-W."/>
            <person name="Bruemmer F."/>
            <person name="Labrenz M."/>
            <person name="Spormann A.M."/>
            <person name="Op Den Camp H."/>
            <person name="Overmann J."/>
            <person name="Amann R."/>
            <person name="Jetten M.S.M."/>
            <person name="Mascher T."/>
            <person name="Medema M.H."/>
            <person name="Devos D.P."/>
            <person name="Kaster A.-K."/>
            <person name="Ovreas L."/>
            <person name="Rohde M."/>
            <person name="Galperin M.Y."/>
            <person name="Jogler C."/>
        </authorList>
    </citation>
    <scope>NUCLEOTIDE SEQUENCE [LARGE SCALE GENOMIC DNA]</scope>
    <source>
        <strain evidence="9 10">Poly59</strain>
    </source>
</reference>
<keyword evidence="10" id="KW-1185">Reference proteome</keyword>
<protein>
    <submittedName>
        <fullName evidence="9">Macrolide export protein MacA</fullName>
    </submittedName>
</protein>
<dbReference type="Pfam" id="PF25876">
    <property type="entry name" value="HH_MFP_RND"/>
    <property type="match status" value="1"/>
</dbReference>
<feature type="domain" description="Multidrug resistance protein MdtA-like alpha-helical hairpin" evidence="5">
    <location>
        <begin position="102"/>
        <end position="170"/>
    </location>
</feature>
<dbReference type="GO" id="GO:0015562">
    <property type="term" value="F:efflux transmembrane transporter activity"/>
    <property type="evidence" value="ECO:0007669"/>
    <property type="project" value="TreeGrafter"/>
</dbReference>
<dbReference type="InterPro" id="IPR058792">
    <property type="entry name" value="Beta-barrel_RND_2"/>
</dbReference>
<name>A0A5C6EHA9_9BACT</name>
<evidence type="ECO:0000256" key="2">
    <source>
        <dbReference type="ARBA" id="ARBA00009477"/>
    </source>
</evidence>
<dbReference type="PANTHER" id="PTHR30469:SF15">
    <property type="entry name" value="HLYD FAMILY OF SECRETION PROTEINS"/>
    <property type="match status" value="1"/>
</dbReference>
<evidence type="ECO:0000259" key="5">
    <source>
        <dbReference type="Pfam" id="PF25876"/>
    </source>
</evidence>
<dbReference type="PANTHER" id="PTHR30469">
    <property type="entry name" value="MULTIDRUG RESISTANCE PROTEIN MDTA"/>
    <property type="match status" value="1"/>
</dbReference>
<comment type="caution">
    <text evidence="9">The sequence shown here is derived from an EMBL/GenBank/DDBJ whole genome shotgun (WGS) entry which is preliminary data.</text>
</comment>
<dbReference type="InterPro" id="IPR058627">
    <property type="entry name" value="MdtA-like_C"/>
</dbReference>
<dbReference type="Gene3D" id="2.40.50.100">
    <property type="match status" value="1"/>
</dbReference>
<evidence type="ECO:0000256" key="1">
    <source>
        <dbReference type="ARBA" id="ARBA00004196"/>
    </source>
</evidence>
<feature type="domain" description="Multidrug resistance protein MdtA-like C-terminal permuted SH3" evidence="8">
    <location>
        <begin position="298"/>
        <end position="345"/>
    </location>
</feature>
<dbReference type="Proteomes" id="UP000317977">
    <property type="component" value="Unassembled WGS sequence"/>
</dbReference>
<dbReference type="InterPro" id="IPR058624">
    <property type="entry name" value="MdtA-like_HH"/>
</dbReference>
<evidence type="ECO:0000256" key="3">
    <source>
        <dbReference type="ARBA" id="ARBA00022448"/>
    </source>
</evidence>
<keyword evidence="3" id="KW-0813">Transport</keyword>
<feature type="region of interest" description="Disordered" evidence="4">
    <location>
        <begin position="118"/>
        <end position="141"/>
    </location>
</feature>
<dbReference type="EMBL" id="SJPX01000005">
    <property type="protein sequence ID" value="TWU48198.1"/>
    <property type="molecule type" value="Genomic_DNA"/>
</dbReference>
<comment type="subcellular location">
    <subcellularLocation>
        <location evidence="1">Cell envelope</location>
    </subcellularLocation>
</comment>
<evidence type="ECO:0000259" key="7">
    <source>
        <dbReference type="Pfam" id="PF25954"/>
    </source>
</evidence>
<organism evidence="9 10">
    <name type="scientific">Rubripirellula reticaptiva</name>
    <dbReference type="NCBI Taxonomy" id="2528013"/>
    <lineage>
        <taxon>Bacteria</taxon>
        <taxon>Pseudomonadati</taxon>
        <taxon>Planctomycetota</taxon>
        <taxon>Planctomycetia</taxon>
        <taxon>Pirellulales</taxon>
        <taxon>Pirellulaceae</taxon>
        <taxon>Rubripirellula</taxon>
    </lineage>
</organism>
<evidence type="ECO:0000313" key="10">
    <source>
        <dbReference type="Proteomes" id="UP000317977"/>
    </source>
</evidence>
<dbReference type="Pfam" id="PF25967">
    <property type="entry name" value="RND-MFP_C"/>
    <property type="match status" value="1"/>
</dbReference>
<evidence type="ECO:0000259" key="6">
    <source>
        <dbReference type="Pfam" id="PF25917"/>
    </source>
</evidence>
<evidence type="ECO:0000256" key="4">
    <source>
        <dbReference type="SAM" id="MobiDB-lite"/>
    </source>
</evidence>
<accession>A0A5C6EHA9</accession>
<feature type="compositionally biased region" description="Basic and acidic residues" evidence="4">
    <location>
        <begin position="118"/>
        <end position="130"/>
    </location>
</feature>
<feature type="domain" description="CusB-like beta-barrel" evidence="7">
    <location>
        <begin position="210"/>
        <end position="272"/>
    </location>
</feature>
<dbReference type="AlphaFoldDB" id="A0A5C6EHA9"/>
<comment type="similarity">
    <text evidence="2">Belongs to the membrane fusion protein (MFP) (TC 8.A.1) family.</text>
</comment>
<dbReference type="InterPro" id="IPR006143">
    <property type="entry name" value="RND_pump_MFP"/>
</dbReference>
<feature type="domain" description="Multidrug resistance protein MdtA-like barrel-sandwich hybrid" evidence="6">
    <location>
        <begin position="69"/>
        <end position="200"/>
    </location>
</feature>